<organism evidence="3 4">
    <name type="scientific">Ideonella lacteola</name>
    <dbReference type="NCBI Taxonomy" id="2984193"/>
    <lineage>
        <taxon>Bacteria</taxon>
        <taxon>Pseudomonadati</taxon>
        <taxon>Pseudomonadota</taxon>
        <taxon>Betaproteobacteria</taxon>
        <taxon>Burkholderiales</taxon>
        <taxon>Sphaerotilaceae</taxon>
        <taxon>Ideonella</taxon>
    </lineage>
</organism>
<accession>A0ABU9BRK7</accession>
<dbReference type="RefSeq" id="WP_341427028.1">
    <property type="nucleotide sequence ID" value="NZ_JBBUTG010000011.1"/>
</dbReference>
<dbReference type="Gene3D" id="1.50.10.10">
    <property type="match status" value="1"/>
</dbReference>
<dbReference type="Proteomes" id="UP001371218">
    <property type="component" value="Unassembled WGS sequence"/>
</dbReference>
<protein>
    <submittedName>
        <fullName evidence="3">Amylo-alpha-1,6-glucosidase</fullName>
    </submittedName>
</protein>
<dbReference type="Pfam" id="PF14742">
    <property type="entry name" value="GDE_N_bis"/>
    <property type="match status" value="1"/>
</dbReference>
<sequence>MSDVEDHPHDPYVISSVSTRLDLRTRVLKQGDSFVVLDRFGDVEAHGPTEYGLFHQDTRFLSRLGLRMSLPGFIARPLMLLSSAVQKDNALLSVHLTNPGMEDLGQAELPQGALHLMRSQVLWRSALYDQLKLHSYSAAPVSFRLHVFFAADFADIFEARGMTRETRGRLLPPQCTRNQVLLGYEGLDGRPRRTRLSFDPAPAMLGAGEAWYEVVLPPGGEATLQWTIGCEAQAGLEKAAEAEREPTQRPRWHPEACGSMGAHLSAARAAEPTLQTSNSQFDEWMERSLSDLRMLATDTPRGRYPYAGVPWFSTPFGRDGIIAALQSLWFAPDLARGVLWFLASTQAEHESAEQDAQPGKILHETRGGEMAALGEVPFGRYYGSIDSTPLFLMLAGAYYRRTGDADTIRALWPHCERALDWIDRYGDADGDGFIEYARQTDRGLANQGWKDSHDSVFHQAGALAEAPIALCEVQGYTFDAKRSAAQLARMLGDEARALSLEQQAEALRERFEQAFWCEDLGTYAIALDARKAACRVRSSNAGQCLFTGIVRPDRARRVAEQLMSDGGFSGWGIRTIHAQESRFNPMSYHNGSVWPHDCSLIAAGLGRYGLRELASQILGGLFDASMSFDLHRLPELFCGFSRIPGETPTLYPQACSPQAWASAAPLLCLQACLGLDVDGVGNQVHFRNPVLPPFLEQVHLKNLRVRDSTLDLIIARYPHGVGVRLARREGNAKLVVMS</sequence>
<evidence type="ECO:0000259" key="2">
    <source>
        <dbReference type="Pfam" id="PF22422"/>
    </source>
</evidence>
<feature type="domain" description="Mannosylglycerate hydrolase MGH1-like glycoside hydrolase" evidence="2">
    <location>
        <begin position="323"/>
        <end position="622"/>
    </location>
</feature>
<keyword evidence="4" id="KW-1185">Reference proteome</keyword>
<dbReference type="Pfam" id="PF22422">
    <property type="entry name" value="MGH1-like_GH"/>
    <property type="match status" value="1"/>
</dbReference>
<gene>
    <name evidence="3" type="ORF">AACH06_17440</name>
</gene>
<reference evidence="3 4" key="1">
    <citation type="submission" date="2024-04" db="EMBL/GenBank/DDBJ databases">
        <title>Novel species of the genus Ideonella isolated from streams.</title>
        <authorList>
            <person name="Lu H."/>
        </authorList>
    </citation>
    <scope>NUCLEOTIDE SEQUENCE [LARGE SCALE GENOMIC DNA]</scope>
    <source>
        <strain evidence="3 4">DXS29W</strain>
    </source>
</reference>
<dbReference type="InterPro" id="IPR012341">
    <property type="entry name" value="6hp_glycosidase-like_sf"/>
</dbReference>
<evidence type="ECO:0000313" key="3">
    <source>
        <dbReference type="EMBL" id="MEK8032607.1"/>
    </source>
</evidence>
<evidence type="ECO:0000313" key="4">
    <source>
        <dbReference type="Proteomes" id="UP001371218"/>
    </source>
</evidence>
<dbReference type="InterPro" id="IPR008928">
    <property type="entry name" value="6-hairpin_glycosidase_sf"/>
</dbReference>
<proteinExistence type="predicted"/>
<dbReference type="SUPFAM" id="SSF48208">
    <property type="entry name" value="Six-hairpin glycosidases"/>
    <property type="match status" value="1"/>
</dbReference>
<dbReference type="InterPro" id="IPR054491">
    <property type="entry name" value="MGH1-like_GH"/>
</dbReference>
<dbReference type="InterPro" id="IPR032856">
    <property type="entry name" value="GDE_N_bis"/>
</dbReference>
<comment type="caution">
    <text evidence="3">The sequence shown here is derived from an EMBL/GenBank/DDBJ whole genome shotgun (WGS) entry which is preliminary data.</text>
</comment>
<name>A0ABU9BRK7_9BURK</name>
<dbReference type="EMBL" id="JBBUTG010000011">
    <property type="protein sequence ID" value="MEK8032607.1"/>
    <property type="molecule type" value="Genomic_DNA"/>
</dbReference>
<feature type="domain" description="Putative glycogen debranching enzyme N-terminal" evidence="1">
    <location>
        <begin position="28"/>
        <end position="226"/>
    </location>
</feature>
<evidence type="ECO:0000259" key="1">
    <source>
        <dbReference type="Pfam" id="PF14742"/>
    </source>
</evidence>